<dbReference type="GeneID" id="5702994"/>
<dbReference type="SUPFAM" id="SSF48371">
    <property type="entry name" value="ARM repeat"/>
    <property type="match status" value="1"/>
</dbReference>
<dbReference type="EMBL" id="AACB03000003">
    <property type="protein sequence ID" value="KAE8303058.1"/>
    <property type="molecule type" value="Genomic_DNA"/>
</dbReference>
<dbReference type="GO" id="GO:0000774">
    <property type="term" value="F:adenyl-nucleotide exchange factor activity"/>
    <property type="evidence" value="ECO:0000318"/>
    <property type="project" value="GO_Central"/>
</dbReference>
<dbReference type="HOGENOM" id="CLU_1216719_0_0_1"/>
<protein>
    <submittedName>
        <fullName evidence="2">Uncharacterized protein</fullName>
    </submittedName>
</protein>
<dbReference type="OMA" id="WLRTAWE"/>
<dbReference type="VEuPathDB" id="GiardiaDB:GL50803_15089"/>
<accession>A8B2W8</accession>
<dbReference type="KEGG" id="gla:GL50803_0015089"/>
<reference evidence="2 3" key="1">
    <citation type="journal article" date="2007" name="Science">
        <title>Genomic minimalism in the early diverging intestinal parasite Giardia lamblia.</title>
        <authorList>
            <person name="Morrison H.G."/>
            <person name="McArthur A.G."/>
            <person name="Gillin F.D."/>
            <person name="Aley S.B."/>
            <person name="Adam R.D."/>
            <person name="Olsen G.J."/>
            <person name="Best A.A."/>
            <person name="Cande W.Z."/>
            <person name="Chen F."/>
            <person name="Cipriano M.J."/>
            <person name="Davids B.J."/>
            <person name="Dawson S.C."/>
            <person name="Elmendorf H.G."/>
            <person name="Hehl A.B."/>
            <person name="Holder M.E."/>
            <person name="Huse S.M."/>
            <person name="Kim U.U."/>
            <person name="Lasek-Nesselquist E."/>
            <person name="Manning G."/>
            <person name="Nigam A."/>
            <person name="Nixon J.E."/>
            <person name="Palm D."/>
            <person name="Passamaneck N.E."/>
            <person name="Prabhu A."/>
            <person name="Reich C.I."/>
            <person name="Reiner D.S."/>
            <person name="Samuelson J."/>
            <person name="Svard S.G."/>
            <person name="Sogin M.L."/>
        </authorList>
    </citation>
    <scope>NUCLEOTIDE SEQUENCE [LARGE SCALE GENOMIC DNA]</scope>
    <source>
        <strain evidence="2 3">WB C6</strain>
    </source>
</reference>
<gene>
    <name evidence="2" type="ORF">GL50803_0015089</name>
</gene>
<dbReference type="PANTHER" id="PTHR19316">
    <property type="entry name" value="PROTEIN FOLDING REGULATOR"/>
    <property type="match status" value="1"/>
</dbReference>
<organism evidence="2 3">
    <name type="scientific">Giardia intestinalis (strain ATCC 50803 / WB clone C6)</name>
    <name type="common">Giardia lamblia</name>
    <dbReference type="NCBI Taxonomy" id="184922"/>
    <lineage>
        <taxon>Eukaryota</taxon>
        <taxon>Metamonada</taxon>
        <taxon>Diplomonadida</taxon>
        <taxon>Hexamitidae</taxon>
        <taxon>Giardiinae</taxon>
        <taxon>Giardia</taxon>
    </lineage>
</organism>
<dbReference type="STRING" id="184922.A8B2W8"/>
<dbReference type="Proteomes" id="UP000001548">
    <property type="component" value="Unassembled WGS sequence"/>
</dbReference>
<dbReference type="GO" id="GO:0005783">
    <property type="term" value="C:endoplasmic reticulum"/>
    <property type="evidence" value="ECO:0000318"/>
    <property type="project" value="GO_Central"/>
</dbReference>
<keyword evidence="1" id="KW-0677">Repeat</keyword>
<dbReference type="Pfam" id="PF08609">
    <property type="entry name" value="Fes1"/>
    <property type="match status" value="1"/>
</dbReference>
<dbReference type="SMR" id="A8B2W8"/>
<evidence type="ECO:0000313" key="3">
    <source>
        <dbReference type="Proteomes" id="UP000001548"/>
    </source>
</evidence>
<sequence length="228" mass="25517">MSAFLKAVFNWTMENTTDYGSEPPSIDQDKMQWLRTAWESFVVDGATLLRRALTMLEKGSQDDQVLVLNHLTELVEDIDNANVLKHLGGWAIIFNLAESSPSADVRRAALRSLTAVLHNNERGVQDGLDEGLVPVLDRLLTNVSTAGTSKQLVGLISTLTQSPRFVLEYVKAHPQNPSNLIALCKQLDPSSPRLAHLLSTLVERMRLEPPSDYKEWISRWLAEELTDQ</sequence>
<dbReference type="Gene3D" id="1.25.10.10">
    <property type="entry name" value="Leucine-rich Repeat Variant"/>
    <property type="match status" value="1"/>
</dbReference>
<dbReference type="PANTHER" id="PTHR19316:SF18">
    <property type="entry name" value="HSP70-BINDING PROTEIN 1"/>
    <property type="match status" value="1"/>
</dbReference>
<dbReference type="InterPro" id="IPR013918">
    <property type="entry name" value="Nucleotide_exch_fac_Fes1"/>
</dbReference>
<dbReference type="InterPro" id="IPR011989">
    <property type="entry name" value="ARM-like"/>
</dbReference>
<dbReference type="RefSeq" id="XP_001710068.1">
    <property type="nucleotide sequence ID" value="XM_001710016.1"/>
</dbReference>
<evidence type="ECO:0000256" key="1">
    <source>
        <dbReference type="ARBA" id="ARBA00022737"/>
    </source>
</evidence>
<dbReference type="InterPro" id="IPR016024">
    <property type="entry name" value="ARM-type_fold"/>
</dbReference>
<comment type="caution">
    <text evidence="2">The sequence shown here is derived from an EMBL/GenBank/DDBJ whole genome shotgun (WGS) entry which is preliminary data.</text>
</comment>
<proteinExistence type="predicted"/>
<evidence type="ECO:0000313" key="2">
    <source>
        <dbReference type="EMBL" id="KAE8303058.1"/>
    </source>
</evidence>
<keyword evidence="3" id="KW-1185">Reference proteome</keyword>
<name>A8B2W8_GIAIC</name>
<dbReference type="InterPro" id="IPR050693">
    <property type="entry name" value="Hsp70_NEF-Inhibitors"/>
</dbReference>
<dbReference type="AlphaFoldDB" id="A8B2W8"/>